<dbReference type="PANTHER" id="PTHR37312:SF1">
    <property type="entry name" value="MEMBRANE-BOUND ACYLTRANSFERASE YKRP-RELATED"/>
    <property type="match status" value="1"/>
</dbReference>
<dbReference type="Pfam" id="PF01757">
    <property type="entry name" value="Acyl_transf_3"/>
    <property type="match status" value="1"/>
</dbReference>
<keyword evidence="1" id="KW-1133">Transmembrane helix</keyword>
<feature type="transmembrane region" description="Helical" evidence="1">
    <location>
        <begin position="297"/>
        <end position="316"/>
    </location>
</feature>
<dbReference type="InterPro" id="IPR052734">
    <property type="entry name" value="Nod_factor_acetyltransferase"/>
</dbReference>
<evidence type="ECO:0000256" key="1">
    <source>
        <dbReference type="SAM" id="Phobius"/>
    </source>
</evidence>
<feature type="transmembrane region" description="Helical" evidence="1">
    <location>
        <begin position="126"/>
        <end position="146"/>
    </location>
</feature>
<feature type="transmembrane region" description="Helical" evidence="1">
    <location>
        <begin position="259"/>
        <end position="277"/>
    </location>
</feature>
<keyword evidence="1" id="KW-0472">Membrane</keyword>
<feature type="transmembrane region" description="Helical" evidence="1">
    <location>
        <begin position="232"/>
        <end position="252"/>
    </location>
</feature>
<evidence type="ECO:0000259" key="2">
    <source>
        <dbReference type="Pfam" id="PF01757"/>
    </source>
</evidence>
<feature type="transmembrane region" description="Helical" evidence="1">
    <location>
        <begin position="202"/>
        <end position="220"/>
    </location>
</feature>
<name>A0AA86J0H0_9BURK</name>
<proteinExistence type="predicted"/>
<dbReference type="InterPro" id="IPR002656">
    <property type="entry name" value="Acyl_transf_3_dom"/>
</dbReference>
<dbReference type="AlphaFoldDB" id="A0AA86J0H0"/>
<dbReference type="GO" id="GO:0016747">
    <property type="term" value="F:acyltransferase activity, transferring groups other than amino-acyl groups"/>
    <property type="evidence" value="ECO:0007669"/>
    <property type="project" value="InterPro"/>
</dbReference>
<evidence type="ECO:0000313" key="3">
    <source>
        <dbReference type="EMBL" id="BET27244.1"/>
    </source>
</evidence>
<keyword evidence="3" id="KW-0808">Transferase</keyword>
<dbReference type="EMBL" id="AP028947">
    <property type="protein sequence ID" value="BET27244.1"/>
    <property type="molecule type" value="Genomic_DNA"/>
</dbReference>
<protein>
    <submittedName>
        <fullName evidence="3">Acyltransferase</fullName>
    </submittedName>
</protein>
<dbReference type="PANTHER" id="PTHR37312">
    <property type="entry name" value="MEMBRANE-BOUND ACYLTRANSFERASE YKRP-RELATED"/>
    <property type="match status" value="1"/>
</dbReference>
<feature type="transmembrane region" description="Helical" evidence="1">
    <location>
        <begin position="47"/>
        <end position="65"/>
    </location>
</feature>
<evidence type="ECO:0000313" key="4">
    <source>
        <dbReference type="Proteomes" id="UP001329151"/>
    </source>
</evidence>
<dbReference type="Proteomes" id="UP001329151">
    <property type="component" value="Chromosome"/>
</dbReference>
<dbReference type="KEGG" id="lto:RGQ30_27450"/>
<feature type="transmembrane region" description="Helical" evidence="1">
    <location>
        <begin position="172"/>
        <end position="190"/>
    </location>
</feature>
<keyword evidence="4" id="KW-1185">Reference proteome</keyword>
<gene>
    <name evidence="3" type="ORF">RGQ30_27450</name>
</gene>
<organism evidence="3 4">
    <name type="scientific">Limnobacter thiooxidans</name>
    <dbReference type="NCBI Taxonomy" id="131080"/>
    <lineage>
        <taxon>Bacteria</taxon>
        <taxon>Pseudomonadati</taxon>
        <taxon>Pseudomonadota</taxon>
        <taxon>Betaproteobacteria</taxon>
        <taxon>Burkholderiales</taxon>
        <taxon>Burkholderiaceae</taxon>
        <taxon>Limnobacter</taxon>
    </lineage>
</organism>
<sequence length="345" mass="38851">MINDRTPWIDNAKAIGIILVVYGHVARGLVSSNIEAPTPYYQLMDQVIYSFHMPLFFFLSGLFFIQTLDKKGTGKLVLSKVDTILYPYVVWSLIQGGIEVFLSQHANGSVTVSEVLALWWQPRAQFWFLYALFFVFAFASLTYWAFSTRRHLLIFGVSVVLYLFPPPLTHYIIPNFIVGHLVFFCLGIVFNTHFRIAKFSSLTSLVLITAAFAIAQWLFHTVFEFRSSDRNPALLALTCVSILFVVSLGAYLAQKNLKFLAFIGASSMAIYLMHILAGSGTRVVLSKLLHIDSFTLHLIAGCMAGVLAPLLAVVIIQRLKIPFVFSAPISKFLIQLCNRFRISHH</sequence>
<accession>A0AA86J0H0</accession>
<dbReference type="RefSeq" id="WP_298217008.1">
    <property type="nucleotide sequence ID" value="NZ_AP028947.1"/>
</dbReference>
<reference evidence="3 4" key="1">
    <citation type="submission" date="2023-10" db="EMBL/GenBank/DDBJ databases">
        <title>Complete Genome Sequence of Limnobacter thiooxidans CS-K2T, Isolated from freshwater lake sediments in Bavaria, Germany.</title>
        <authorList>
            <person name="Naruki M."/>
            <person name="Watanabe A."/>
            <person name="Warashina T."/>
            <person name="Morita T."/>
            <person name="Arakawa K."/>
        </authorList>
    </citation>
    <scope>NUCLEOTIDE SEQUENCE [LARGE SCALE GENOMIC DNA]</scope>
    <source>
        <strain evidence="3 4">CS-K2</strain>
    </source>
</reference>
<keyword evidence="3" id="KW-0012">Acyltransferase</keyword>
<keyword evidence="1" id="KW-0812">Transmembrane</keyword>
<feature type="domain" description="Acyltransferase 3" evidence="2">
    <location>
        <begin position="7"/>
        <end position="312"/>
    </location>
</feature>